<protein>
    <submittedName>
        <fullName evidence="1">Uncharacterized protein</fullName>
    </submittedName>
</protein>
<name>A0ABN8HN78_9NEOP</name>
<proteinExistence type="predicted"/>
<evidence type="ECO:0000313" key="2">
    <source>
        <dbReference type="Proteomes" id="UP000837857"/>
    </source>
</evidence>
<reference evidence="1" key="1">
    <citation type="submission" date="2022-03" db="EMBL/GenBank/DDBJ databases">
        <authorList>
            <person name="Martin H S."/>
        </authorList>
    </citation>
    <scope>NUCLEOTIDE SEQUENCE</scope>
</reference>
<sequence length="67" mass="6774">MAPCTAAAPSCVVPAAMMRCGGWGRGAGAGRDALNICLGIFIAAPRRVYHPAAIVAIDQAPPRPATD</sequence>
<keyword evidence="2" id="KW-1185">Reference proteome</keyword>
<dbReference type="EMBL" id="OW152813">
    <property type="protein sequence ID" value="CAH2034813.1"/>
    <property type="molecule type" value="Genomic_DNA"/>
</dbReference>
<evidence type="ECO:0000313" key="1">
    <source>
        <dbReference type="EMBL" id="CAH2034813.1"/>
    </source>
</evidence>
<accession>A0ABN8HN78</accession>
<gene>
    <name evidence="1" type="ORF">IPOD504_LOCUS301</name>
</gene>
<organism evidence="1 2">
    <name type="scientific">Iphiclides podalirius</name>
    <name type="common">scarce swallowtail</name>
    <dbReference type="NCBI Taxonomy" id="110791"/>
    <lineage>
        <taxon>Eukaryota</taxon>
        <taxon>Metazoa</taxon>
        <taxon>Ecdysozoa</taxon>
        <taxon>Arthropoda</taxon>
        <taxon>Hexapoda</taxon>
        <taxon>Insecta</taxon>
        <taxon>Pterygota</taxon>
        <taxon>Neoptera</taxon>
        <taxon>Endopterygota</taxon>
        <taxon>Lepidoptera</taxon>
        <taxon>Glossata</taxon>
        <taxon>Ditrysia</taxon>
        <taxon>Papilionoidea</taxon>
        <taxon>Papilionidae</taxon>
        <taxon>Papilioninae</taxon>
        <taxon>Iphiclides</taxon>
    </lineage>
</organism>
<dbReference type="Proteomes" id="UP000837857">
    <property type="component" value="Chromosome 1"/>
</dbReference>
<feature type="non-terminal residue" evidence="1">
    <location>
        <position position="67"/>
    </location>
</feature>